<dbReference type="EMBL" id="JAZHOV010000009">
    <property type="protein sequence ID" value="MEF2256219.1"/>
    <property type="molecule type" value="Genomic_DNA"/>
</dbReference>
<evidence type="ECO:0000259" key="2">
    <source>
        <dbReference type="Pfam" id="PF02591"/>
    </source>
</evidence>
<keyword evidence="1" id="KW-0175">Coiled coil</keyword>
<comment type="caution">
    <text evidence="4">The sequence shown here is derived from an EMBL/GenBank/DDBJ whole genome shotgun (WGS) entry which is preliminary data.</text>
</comment>
<dbReference type="RefSeq" id="WP_331792304.1">
    <property type="nucleotide sequence ID" value="NZ_BAAAUO010000011.1"/>
</dbReference>
<organism evidence="4 5">
    <name type="scientific">Microbacterium schleiferi</name>
    <dbReference type="NCBI Taxonomy" id="69362"/>
    <lineage>
        <taxon>Bacteria</taxon>
        <taxon>Bacillati</taxon>
        <taxon>Actinomycetota</taxon>
        <taxon>Actinomycetes</taxon>
        <taxon>Micrococcales</taxon>
        <taxon>Microbacteriaceae</taxon>
        <taxon>Microbacterium</taxon>
    </lineage>
</organism>
<dbReference type="Pfam" id="PF02591">
    <property type="entry name" value="Zn_ribbon_9"/>
    <property type="match status" value="1"/>
</dbReference>
<feature type="coiled-coil region" evidence="1">
    <location>
        <begin position="58"/>
        <end position="143"/>
    </location>
</feature>
<proteinExistence type="predicted"/>
<dbReference type="InterPro" id="IPR056003">
    <property type="entry name" value="CT398_CC_hairpin"/>
</dbReference>
<dbReference type="Pfam" id="PF24481">
    <property type="entry name" value="CT398_CC"/>
    <property type="match status" value="1"/>
</dbReference>
<dbReference type="Proteomes" id="UP001351900">
    <property type="component" value="Unassembled WGS sequence"/>
</dbReference>
<evidence type="ECO:0000313" key="4">
    <source>
        <dbReference type="EMBL" id="MEF2256219.1"/>
    </source>
</evidence>
<dbReference type="InterPro" id="IPR003743">
    <property type="entry name" value="Zf-RING_7"/>
</dbReference>
<accession>A0ABU7V961</accession>
<dbReference type="InterPro" id="IPR052376">
    <property type="entry name" value="Oxidative_Scav/Glycosyltrans"/>
</dbReference>
<dbReference type="PANTHER" id="PTHR39082">
    <property type="entry name" value="PHOSPHOLIPASE C-BETA-2-RELATED"/>
    <property type="match status" value="1"/>
</dbReference>
<evidence type="ECO:0000313" key="5">
    <source>
        <dbReference type="Proteomes" id="UP001351900"/>
    </source>
</evidence>
<protein>
    <submittedName>
        <fullName evidence="4">C4-type zinc ribbon domain-containing protein</fullName>
    </submittedName>
</protein>
<feature type="domain" description="C4-type zinc ribbon" evidence="2">
    <location>
        <begin position="201"/>
        <end position="235"/>
    </location>
</feature>
<gene>
    <name evidence="4" type="ORF">V2V91_13915</name>
</gene>
<keyword evidence="5" id="KW-1185">Reference proteome</keyword>
<evidence type="ECO:0000259" key="3">
    <source>
        <dbReference type="Pfam" id="PF24481"/>
    </source>
</evidence>
<dbReference type="Gene3D" id="1.10.287.1490">
    <property type="match status" value="1"/>
</dbReference>
<dbReference type="PANTHER" id="PTHR39082:SF1">
    <property type="entry name" value="SCAVENGER RECEPTOR CLASS A MEMBER 3"/>
    <property type="match status" value="1"/>
</dbReference>
<reference evidence="4 5" key="1">
    <citation type="submission" date="2024-01" db="EMBL/GenBank/DDBJ databases">
        <title>the genome sequence of strain Microbacterium schleiferi NBRC 15075.</title>
        <authorList>
            <person name="Ding Y."/>
            <person name="Zhang G."/>
        </authorList>
    </citation>
    <scope>NUCLEOTIDE SEQUENCE [LARGE SCALE GENOMIC DNA]</scope>
    <source>
        <strain evidence="4 5">NBRC 15075</strain>
    </source>
</reference>
<name>A0ABU7V961_9MICO</name>
<sequence length="243" mass="25778">MNASPDDQRRLLEVAALDARIRAASAAARSPEQAARISELMQTRTELNHDLVRARGAVDDVRAEQRRLDDDLKVVEARIARDATRLADSANAKEAQNLEHELAALARRKSDLEDADLEAMERAEAAEEIVAGLEARLREVNEEGSSLSAAAKAAVSAAQADEAAATRDREAVASTVAPDLLGLYDKLAQRSAGAALLTRQTCGGCHMVLAGSDLSALRAAAPETVVTCPECGCILVRTEESGL</sequence>
<feature type="domain" description="CT398-like coiled coil hairpin" evidence="3">
    <location>
        <begin position="14"/>
        <end position="191"/>
    </location>
</feature>
<evidence type="ECO:0000256" key="1">
    <source>
        <dbReference type="SAM" id="Coils"/>
    </source>
</evidence>